<accession>A0A0D0CCL4</accession>
<dbReference type="AlphaFoldDB" id="A0A0D0CCL4"/>
<dbReference type="HOGENOM" id="CLU_071641_2_0_1"/>
<evidence type="ECO:0000313" key="2">
    <source>
        <dbReference type="EMBL" id="KIK55817.1"/>
    </source>
</evidence>
<dbReference type="EMBL" id="KN834803">
    <property type="protein sequence ID" value="KIK55817.1"/>
    <property type="molecule type" value="Genomic_DNA"/>
</dbReference>
<evidence type="ECO:0000256" key="1">
    <source>
        <dbReference type="SAM" id="Phobius"/>
    </source>
</evidence>
<reference evidence="2 3" key="1">
    <citation type="submission" date="2014-04" db="EMBL/GenBank/DDBJ databases">
        <title>Evolutionary Origins and Diversification of the Mycorrhizal Mutualists.</title>
        <authorList>
            <consortium name="DOE Joint Genome Institute"/>
            <consortium name="Mycorrhizal Genomics Consortium"/>
            <person name="Kohler A."/>
            <person name="Kuo A."/>
            <person name="Nagy L.G."/>
            <person name="Floudas D."/>
            <person name="Copeland A."/>
            <person name="Barry K.W."/>
            <person name="Cichocki N."/>
            <person name="Veneault-Fourrey C."/>
            <person name="LaButti K."/>
            <person name="Lindquist E.A."/>
            <person name="Lipzen A."/>
            <person name="Lundell T."/>
            <person name="Morin E."/>
            <person name="Murat C."/>
            <person name="Riley R."/>
            <person name="Ohm R."/>
            <person name="Sun H."/>
            <person name="Tunlid A."/>
            <person name="Henrissat B."/>
            <person name="Grigoriev I.V."/>
            <person name="Hibbett D.S."/>
            <person name="Martin F."/>
        </authorList>
    </citation>
    <scope>NUCLEOTIDE SEQUENCE [LARGE SCALE GENOMIC DNA]</scope>
    <source>
        <strain evidence="2 3">FD-317 M1</strain>
    </source>
</reference>
<gene>
    <name evidence="2" type="ORF">GYMLUDRAFT_248410</name>
</gene>
<proteinExistence type="predicted"/>
<keyword evidence="1" id="KW-1133">Transmembrane helix</keyword>
<protein>
    <submittedName>
        <fullName evidence="2">Uncharacterized protein</fullName>
    </submittedName>
</protein>
<sequence length="184" mass="20461">MTPEEQQIIASYASIIYNNIISTVLVSMTGFGVSILGMIIAAHILVYEISKLLSGFRAQMSVESWLLSRNKPWTHPQNTLLTCLIMAFIASTSTIIADVALPLIQDQVAFVSIKPKVPGELEAKAQIANKKQERLDYSGDWTGTISVLLSDFVIVWRAWALFQQETRWRVALGVLMTINVGYLS</sequence>
<organism evidence="2 3">
    <name type="scientific">Collybiopsis luxurians FD-317 M1</name>
    <dbReference type="NCBI Taxonomy" id="944289"/>
    <lineage>
        <taxon>Eukaryota</taxon>
        <taxon>Fungi</taxon>
        <taxon>Dikarya</taxon>
        <taxon>Basidiomycota</taxon>
        <taxon>Agaricomycotina</taxon>
        <taxon>Agaricomycetes</taxon>
        <taxon>Agaricomycetidae</taxon>
        <taxon>Agaricales</taxon>
        <taxon>Marasmiineae</taxon>
        <taxon>Omphalotaceae</taxon>
        <taxon>Collybiopsis</taxon>
        <taxon>Collybiopsis luxurians</taxon>
    </lineage>
</organism>
<dbReference type="Proteomes" id="UP000053593">
    <property type="component" value="Unassembled WGS sequence"/>
</dbReference>
<keyword evidence="3" id="KW-1185">Reference proteome</keyword>
<evidence type="ECO:0000313" key="3">
    <source>
        <dbReference type="Proteomes" id="UP000053593"/>
    </source>
</evidence>
<feature type="transmembrane region" description="Helical" evidence="1">
    <location>
        <begin position="79"/>
        <end position="104"/>
    </location>
</feature>
<feature type="transmembrane region" description="Helical" evidence="1">
    <location>
        <begin position="20"/>
        <end position="47"/>
    </location>
</feature>
<keyword evidence="1" id="KW-0472">Membrane</keyword>
<name>A0A0D0CCL4_9AGAR</name>
<keyword evidence="1" id="KW-0812">Transmembrane</keyword>